<name>A0A1G4BIC9_9PEZI</name>
<proteinExistence type="predicted"/>
<evidence type="ECO:0000313" key="2">
    <source>
        <dbReference type="Proteomes" id="UP000176998"/>
    </source>
</evidence>
<reference evidence="1 2" key="1">
    <citation type="submission" date="2016-09" db="EMBL/GenBank/DDBJ databases">
        <authorList>
            <person name="Capua I."/>
            <person name="De Benedictis P."/>
            <person name="Joannis T."/>
            <person name="Lombin L.H."/>
            <person name="Cattoli G."/>
        </authorList>
    </citation>
    <scope>NUCLEOTIDE SEQUENCE [LARGE SCALE GENOMIC DNA]</scope>
    <source>
        <strain evidence="1 2">IMI 309357</strain>
    </source>
</reference>
<organism evidence="1 2">
    <name type="scientific">Colletotrichum orchidophilum</name>
    <dbReference type="NCBI Taxonomy" id="1209926"/>
    <lineage>
        <taxon>Eukaryota</taxon>
        <taxon>Fungi</taxon>
        <taxon>Dikarya</taxon>
        <taxon>Ascomycota</taxon>
        <taxon>Pezizomycotina</taxon>
        <taxon>Sordariomycetes</taxon>
        <taxon>Hypocreomycetidae</taxon>
        <taxon>Glomerellales</taxon>
        <taxon>Glomerellaceae</taxon>
        <taxon>Colletotrichum</taxon>
    </lineage>
</organism>
<dbReference type="EMBL" id="MJBS01000022">
    <property type="protein sequence ID" value="OHF01056.1"/>
    <property type="molecule type" value="Genomic_DNA"/>
</dbReference>
<keyword evidence="2" id="KW-1185">Reference proteome</keyword>
<sequence length="118" mass="13482">MRATSYNMVLRFTHYPRCTLFENSGSTLGHEGLTWARTLFSLHVGGQYFLALFYLCVGRYGSIEGVVHCLGETRYWLSRFGYQESGKRHDPASGCDLFRFFRVSSRDASLGLHEGRVD</sequence>
<accession>A0A1G4BIC9</accession>
<dbReference type="GeneID" id="34556782"/>
<gene>
    <name evidence="1" type="ORF">CORC01_03623</name>
</gene>
<dbReference type="AlphaFoldDB" id="A0A1G4BIC9"/>
<dbReference type="Proteomes" id="UP000176998">
    <property type="component" value="Unassembled WGS sequence"/>
</dbReference>
<evidence type="ECO:0000313" key="1">
    <source>
        <dbReference type="EMBL" id="OHF01056.1"/>
    </source>
</evidence>
<dbReference type="OrthoDB" id="10395365at2759"/>
<protein>
    <submittedName>
        <fullName evidence="1">Uncharacterized protein</fullName>
    </submittedName>
</protein>
<dbReference type="RefSeq" id="XP_022478198.1">
    <property type="nucleotide sequence ID" value="XM_022615272.1"/>
</dbReference>
<comment type="caution">
    <text evidence="1">The sequence shown here is derived from an EMBL/GenBank/DDBJ whole genome shotgun (WGS) entry which is preliminary data.</text>
</comment>